<keyword evidence="16" id="KW-1185">Reference proteome</keyword>
<evidence type="ECO:0000256" key="11">
    <source>
        <dbReference type="ARBA" id="ARBA00023211"/>
    </source>
</evidence>
<evidence type="ECO:0000256" key="3">
    <source>
        <dbReference type="ARBA" id="ARBA00001954"/>
    </source>
</evidence>
<feature type="domain" description="Lariat debranching enzyme C-terminal" evidence="14">
    <location>
        <begin position="278"/>
        <end position="392"/>
    </location>
</feature>
<keyword evidence="9" id="KW-0862">Zinc</keyword>
<comment type="cofactor">
    <cofactor evidence="3">
        <name>Fe(2+)</name>
        <dbReference type="ChEBI" id="CHEBI:29033"/>
    </cofactor>
</comment>
<comment type="subcellular location">
    <subcellularLocation>
        <location evidence="4">Nucleus</location>
    </subcellularLocation>
</comment>
<dbReference type="Pfam" id="PF05011">
    <property type="entry name" value="DBR1"/>
    <property type="match status" value="1"/>
</dbReference>
<evidence type="ECO:0000256" key="9">
    <source>
        <dbReference type="ARBA" id="ARBA00022833"/>
    </source>
</evidence>
<evidence type="ECO:0000256" key="5">
    <source>
        <dbReference type="ARBA" id="ARBA00006045"/>
    </source>
</evidence>
<evidence type="ECO:0000256" key="2">
    <source>
        <dbReference type="ARBA" id="ARBA00001947"/>
    </source>
</evidence>
<gene>
    <name evidence="15" type="ORF">RNJ44_00839</name>
</gene>
<comment type="cofactor">
    <cofactor evidence="2">
        <name>Zn(2+)</name>
        <dbReference type="ChEBI" id="CHEBI:29105"/>
    </cofactor>
</comment>
<dbReference type="SMART" id="SM01124">
    <property type="entry name" value="DBR1"/>
    <property type="match status" value="1"/>
</dbReference>
<evidence type="ECO:0000256" key="6">
    <source>
        <dbReference type="ARBA" id="ARBA00022664"/>
    </source>
</evidence>
<dbReference type="InterPro" id="IPR007708">
    <property type="entry name" value="DBR1_C"/>
</dbReference>
<evidence type="ECO:0000256" key="12">
    <source>
        <dbReference type="ARBA" id="ARBA00023242"/>
    </source>
</evidence>
<evidence type="ECO:0000313" key="15">
    <source>
        <dbReference type="EMBL" id="KAL3231200.1"/>
    </source>
</evidence>
<keyword evidence="6" id="KW-0507">mRNA processing</keyword>
<keyword evidence="10" id="KW-0408">Iron</keyword>
<keyword evidence="11" id="KW-0464">Manganese</keyword>
<dbReference type="SUPFAM" id="SSF56300">
    <property type="entry name" value="Metallo-dependent phosphatases"/>
    <property type="match status" value="1"/>
</dbReference>
<keyword evidence="12" id="KW-0539">Nucleus</keyword>
<evidence type="ECO:0000256" key="7">
    <source>
        <dbReference type="ARBA" id="ARBA00022723"/>
    </source>
</evidence>
<keyword evidence="7" id="KW-0479">Metal-binding</keyword>
<comment type="caution">
    <text evidence="15">The sequence shown here is derived from an EMBL/GenBank/DDBJ whole genome shotgun (WGS) entry which is preliminary data.</text>
</comment>
<evidence type="ECO:0000256" key="10">
    <source>
        <dbReference type="ARBA" id="ARBA00023004"/>
    </source>
</evidence>
<evidence type="ECO:0000256" key="1">
    <source>
        <dbReference type="ARBA" id="ARBA00001936"/>
    </source>
</evidence>
<dbReference type="CDD" id="cd00844">
    <property type="entry name" value="MPP_Dbr1_N"/>
    <property type="match status" value="1"/>
</dbReference>
<comment type="cofactor">
    <cofactor evidence="1">
        <name>Mn(2+)</name>
        <dbReference type="ChEBI" id="CHEBI:29035"/>
    </cofactor>
</comment>
<dbReference type="InterPro" id="IPR029052">
    <property type="entry name" value="Metallo-depent_PP-like"/>
</dbReference>
<dbReference type="Gene3D" id="3.60.21.10">
    <property type="match status" value="1"/>
</dbReference>
<dbReference type="Proteomes" id="UP001623330">
    <property type="component" value="Unassembled WGS sequence"/>
</dbReference>
<dbReference type="EMBL" id="JBEVYD010000008">
    <property type="protein sequence ID" value="KAL3231200.1"/>
    <property type="molecule type" value="Genomic_DNA"/>
</dbReference>
<dbReference type="PANTHER" id="PTHR12849:SF0">
    <property type="entry name" value="LARIAT DEBRANCHING ENZYME"/>
    <property type="match status" value="1"/>
</dbReference>
<sequence>MAGKKLRVAVQGCCHGELNKVFAAVDRMHRQNPIDLLIILGDFQSLRSPEDLKSISIPQKYQKMGDFHQYYQNDSFRAPVFTIIIGGNHESMRHLMELPYGGYIANNMFYLGYSSVVWFKGLRIAGLSGIWKHWDFDKERPTIQELEVNNNWNKRVRELYHVRKADIMPLFMINKPIDICISHDWPSGAAQYGNVAELLRSKPFFERDINNGELGNPLTWELLRKLQPKYWFSAHLHVKYTALINHGKRGLISDAQNKRQKKNEDEIDLDLESDSDESNIKDSVPDDPRETFFMSLDKCMPRRQWLEVLEIETSNSEISDDNFYWDPEYIYALRKINENQKYLRKTNFNTIDWSKYHMVDAPHPNIYYRIQEYSPGIQRQESEQTSQFKAKFFEKSE</sequence>
<comment type="similarity">
    <text evidence="5">Belongs to the lariat debranching enzyme family.</text>
</comment>
<feature type="region of interest" description="Disordered" evidence="13">
    <location>
        <begin position="254"/>
        <end position="287"/>
    </location>
</feature>
<dbReference type="Pfam" id="PF00149">
    <property type="entry name" value="Metallophos"/>
    <property type="match status" value="1"/>
</dbReference>
<proteinExistence type="inferred from homology"/>
<dbReference type="InterPro" id="IPR004843">
    <property type="entry name" value="Calcineurin-like_PHP"/>
</dbReference>
<keyword evidence="8" id="KW-0378">Hydrolase</keyword>
<name>A0ABR4NS95_9SACH</name>
<feature type="compositionally biased region" description="Basic and acidic residues" evidence="13">
    <location>
        <begin position="278"/>
        <end position="287"/>
    </location>
</feature>
<protein>
    <submittedName>
        <fullName evidence="15">Lariat debranching enzyme</fullName>
    </submittedName>
</protein>
<organism evidence="15 16">
    <name type="scientific">Nakaseomyces bracarensis</name>
    <dbReference type="NCBI Taxonomy" id="273131"/>
    <lineage>
        <taxon>Eukaryota</taxon>
        <taxon>Fungi</taxon>
        <taxon>Dikarya</taxon>
        <taxon>Ascomycota</taxon>
        <taxon>Saccharomycotina</taxon>
        <taxon>Saccharomycetes</taxon>
        <taxon>Saccharomycetales</taxon>
        <taxon>Saccharomycetaceae</taxon>
        <taxon>Nakaseomyces</taxon>
    </lineage>
</organism>
<reference evidence="15 16" key="1">
    <citation type="submission" date="2024-05" db="EMBL/GenBank/DDBJ databases">
        <title>Long read based assembly of the Candida bracarensis genome reveals expanded adhesin content.</title>
        <authorList>
            <person name="Marcet-Houben M."/>
            <person name="Ksiezopolska E."/>
            <person name="Gabaldon T."/>
        </authorList>
    </citation>
    <scope>NUCLEOTIDE SEQUENCE [LARGE SCALE GENOMIC DNA]</scope>
    <source>
        <strain evidence="15 16">CBM6</strain>
    </source>
</reference>
<evidence type="ECO:0000256" key="13">
    <source>
        <dbReference type="SAM" id="MobiDB-lite"/>
    </source>
</evidence>
<evidence type="ECO:0000256" key="8">
    <source>
        <dbReference type="ARBA" id="ARBA00022801"/>
    </source>
</evidence>
<evidence type="ECO:0000256" key="4">
    <source>
        <dbReference type="ARBA" id="ARBA00004123"/>
    </source>
</evidence>
<evidence type="ECO:0000313" key="16">
    <source>
        <dbReference type="Proteomes" id="UP001623330"/>
    </source>
</evidence>
<dbReference type="PANTHER" id="PTHR12849">
    <property type="entry name" value="RNA LARIAT DEBRANCHING ENZYME"/>
    <property type="match status" value="1"/>
</dbReference>
<evidence type="ECO:0000259" key="14">
    <source>
        <dbReference type="SMART" id="SM01124"/>
    </source>
</evidence>
<accession>A0ABR4NS95</accession>
<dbReference type="InterPro" id="IPR041816">
    <property type="entry name" value="Dbr1_N"/>
</dbReference>
<feature type="compositionally biased region" description="Acidic residues" evidence="13">
    <location>
        <begin position="265"/>
        <end position="277"/>
    </location>
</feature>